<proteinExistence type="predicted"/>
<name>A0A058ZZG8_EUCGR</name>
<organism evidence="1">
    <name type="scientific">Eucalyptus grandis</name>
    <name type="common">Flooded gum</name>
    <dbReference type="NCBI Taxonomy" id="71139"/>
    <lineage>
        <taxon>Eukaryota</taxon>
        <taxon>Viridiplantae</taxon>
        <taxon>Streptophyta</taxon>
        <taxon>Embryophyta</taxon>
        <taxon>Tracheophyta</taxon>
        <taxon>Spermatophyta</taxon>
        <taxon>Magnoliopsida</taxon>
        <taxon>eudicotyledons</taxon>
        <taxon>Gunneridae</taxon>
        <taxon>Pentapetalae</taxon>
        <taxon>rosids</taxon>
        <taxon>malvids</taxon>
        <taxon>Myrtales</taxon>
        <taxon>Myrtaceae</taxon>
        <taxon>Myrtoideae</taxon>
        <taxon>Eucalypteae</taxon>
        <taxon>Eucalyptus</taxon>
    </lineage>
</organism>
<reference evidence="1" key="1">
    <citation type="submission" date="2013-07" db="EMBL/GenBank/DDBJ databases">
        <title>The genome of Eucalyptus grandis.</title>
        <authorList>
            <person name="Schmutz J."/>
            <person name="Hayes R."/>
            <person name="Myburg A."/>
            <person name="Tuskan G."/>
            <person name="Grattapaglia D."/>
            <person name="Rokhsar D.S."/>
        </authorList>
    </citation>
    <scope>NUCLEOTIDE SEQUENCE</scope>
    <source>
        <tissue evidence="1">Leaf extractions</tissue>
    </source>
</reference>
<protein>
    <submittedName>
        <fullName evidence="1">Uncharacterized protein</fullName>
    </submittedName>
</protein>
<evidence type="ECO:0000313" key="1">
    <source>
        <dbReference type="EMBL" id="KCW47307.1"/>
    </source>
</evidence>
<gene>
    <name evidence="1" type="ORF">EUGRSUZ_K01094</name>
</gene>
<dbReference type="AlphaFoldDB" id="A0A058ZZG8"/>
<dbReference type="InParanoid" id="A0A058ZZG8"/>
<accession>A0A058ZZG8</accession>
<dbReference type="EMBL" id="KK198763">
    <property type="protein sequence ID" value="KCW47307.1"/>
    <property type="molecule type" value="Genomic_DNA"/>
</dbReference>
<dbReference type="Gramene" id="KCW47307">
    <property type="protein sequence ID" value="KCW47307"/>
    <property type="gene ID" value="EUGRSUZ_K01094"/>
</dbReference>
<sequence>MASEGRKGCECDAAGRVLRALPSSGLHPWSKPTQQSSAWLHRRCRVDAKEDGHHSSYQREHDPVHS</sequence>